<dbReference type="AlphaFoldDB" id="A0A9D3VPT8"/>
<dbReference type="EMBL" id="JAIQCV010000006">
    <property type="protein sequence ID" value="KAH1091581.1"/>
    <property type="molecule type" value="Genomic_DNA"/>
</dbReference>
<evidence type="ECO:0000313" key="3">
    <source>
        <dbReference type="Proteomes" id="UP000828251"/>
    </source>
</evidence>
<name>A0A9D3VPT8_9ROSI</name>
<evidence type="ECO:0000313" key="2">
    <source>
        <dbReference type="EMBL" id="KAH1091581.1"/>
    </source>
</evidence>
<feature type="region of interest" description="Disordered" evidence="1">
    <location>
        <begin position="46"/>
        <end position="80"/>
    </location>
</feature>
<reference evidence="2 3" key="1">
    <citation type="journal article" date="2021" name="Plant Biotechnol. J.">
        <title>Multi-omics assisted identification of the key and species-specific regulatory components of drought-tolerant mechanisms in Gossypium stocksii.</title>
        <authorList>
            <person name="Yu D."/>
            <person name="Ke L."/>
            <person name="Zhang D."/>
            <person name="Wu Y."/>
            <person name="Sun Y."/>
            <person name="Mei J."/>
            <person name="Sun J."/>
            <person name="Sun Y."/>
        </authorList>
    </citation>
    <scope>NUCLEOTIDE SEQUENCE [LARGE SCALE GENOMIC DNA]</scope>
    <source>
        <strain evidence="3">cv. E1</strain>
        <tissue evidence="2">Leaf</tissue>
    </source>
</reference>
<keyword evidence="3" id="KW-1185">Reference proteome</keyword>
<evidence type="ECO:0000256" key="1">
    <source>
        <dbReference type="SAM" id="MobiDB-lite"/>
    </source>
</evidence>
<feature type="compositionally biased region" description="Polar residues" evidence="1">
    <location>
        <begin position="46"/>
        <end position="60"/>
    </location>
</feature>
<proteinExistence type="predicted"/>
<protein>
    <submittedName>
        <fullName evidence="2">Uncharacterized protein</fullName>
    </submittedName>
</protein>
<dbReference type="Proteomes" id="UP000828251">
    <property type="component" value="Unassembled WGS sequence"/>
</dbReference>
<sequence length="210" mass="23908">MGDITVVMYLPWEACSCLYTGKKEGSVKFGTNSLKDFITSSKQVATQQGQQKLQKETFSTDLRPEEIPNKSEENKTNNQSRLDLIDSRSTDFSALITEIEQPWDTAKVMTNINATGLRKTEKPKKLSWKIMGRTRQIKDVHMENVTCKRKDLSAKEDDTEICSVIKNNHKKARFDGDRVNYHTLKKLEDQMVVSSQLGSTAANRQADRTQ</sequence>
<comment type="caution">
    <text evidence="2">The sequence shown here is derived from an EMBL/GenBank/DDBJ whole genome shotgun (WGS) entry which is preliminary data.</text>
</comment>
<organism evidence="2 3">
    <name type="scientific">Gossypium stocksii</name>
    <dbReference type="NCBI Taxonomy" id="47602"/>
    <lineage>
        <taxon>Eukaryota</taxon>
        <taxon>Viridiplantae</taxon>
        <taxon>Streptophyta</taxon>
        <taxon>Embryophyta</taxon>
        <taxon>Tracheophyta</taxon>
        <taxon>Spermatophyta</taxon>
        <taxon>Magnoliopsida</taxon>
        <taxon>eudicotyledons</taxon>
        <taxon>Gunneridae</taxon>
        <taxon>Pentapetalae</taxon>
        <taxon>rosids</taxon>
        <taxon>malvids</taxon>
        <taxon>Malvales</taxon>
        <taxon>Malvaceae</taxon>
        <taxon>Malvoideae</taxon>
        <taxon>Gossypium</taxon>
    </lineage>
</organism>
<accession>A0A9D3VPT8</accession>
<feature type="compositionally biased region" description="Basic and acidic residues" evidence="1">
    <location>
        <begin position="62"/>
        <end position="75"/>
    </location>
</feature>
<gene>
    <name evidence="2" type="ORF">J1N35_018838</name>
</gene>